<dbReference type="AlphaFoldDB" id="A0A177B952"/>
<name>A0A177B952_9BILA</name>
<reference evidence="1 2" key="1">
    <citation type="submission" date="2016-04" db="EMBL/GenBank/DDBJ databases">
        <title>The genome of Intoshia linei affirms orthonectids as highly simplified spiralians.</title>
        <authorList>
            <person name="Mikhailov K.V."/>
            <person name="Slusarev G.S."/>
            <person name="Nikitin M.A."/>
            <person name="Logacheva M.D."/>
            <person name="Penin A."/>
            <person name="Aleoshin V."/>
            <person name="Panchin Y.V."/>
        </authorList>
    </citation>
    <scope>NUCLEOTIDE SEQUENCE [LARGE SCALE GENOMIC DNA]</scope>
    <source>
        <strain evidence="1">Intl2013</strain>
        <tissue evidence="1">Whole animal</tissue>
    </source>
</reference>
<protein>
    <recommendedName>
        <fullName evidence="3">RRM domain-containing protein</fullName>
    </recommendedName>
</protein>
<sequence length="45" mass="5230">MRFDDFRSTILTVDNLNGATILKRPIHVDHCIPNKKGKKDNNKHK</sequence>
<keyword evidence="2" id="KW-1185">Reference proteome</keyword>
<dbReference type="EMBL" id="LWCA01000106">
    <property type="protein sequence ID" value="OAF70837.1"/>
    <property type="molecule type" value="Genomic_DNA"/>
</dbReference>
<dbReference type="OrthoDB" id="2573941at2759"/>
<evidence type="ECO:0000313" key="1">
    <source>
        <dbReference type="EMBL" id="OAF70837.1"/>
    </source>
</evidence>
<evidence type="ECO:0000313" key="2">
    <source>
        <dbReference type="Proteomes" id="UP000078046"/>
    </source>
</evidence>
<gene>
    <name evidence="1" type="ORF">A3Q56_01419</name>
</gene>
<dbReference type="Proteomes" id="UP000078046">
    <property type="component" value="Unassembled WGS sequence"/>
</dbReference>
<accession>A0A177B952</accession>
<proteinExistence type="predicted"/>
<organism evidence="1 2">
    <name type="scientific">Intoshia linei</name>
    <dbReference type="NCBI Taxonomy" id="1819745"/>
    <lineage>
        <taxon>Eukaryota</taxon>
        <taxon>Metazoa</taxon>
        <taxon>Spiralia</taxon>
        <taxon>Lophotrochozoa</taxon>
        <taxon>Mesozoa</taxon>
        <taxon>Orthonectida</taxon>
        <taxon>Rhopaluridae</taxon>
        <taxon>Intoshia</taxon>
    </lineage>
</organism>
<comment type="caution">
    <text evidence="1">The sequence shown here is derived from an EMBL/GenBank/DDBJ whole genome shotgun (WGS) entry which is preliminary data.</text>
</comment>
<evidence type="ECO:0008006" key="3">
    <source>
        <dbReference type="Google" id="ProtNLM"/>
    </source>
</evidence>